<sequence>MEEKETRRKEEEDRKKQERLREVDTRETRLEARLGGLLTRHMKVSVKSESSGVKTKLPKTKARVLREIISYFDESKDDSEEVKEEGGKLIEAIERRKGKRGITQEEGRVSRIKRRGHKVYPIRIDDDEERTTPPTTTGNDEDLANLGVLDFDIELHKHLSEKKVLELRKLCNSEGIEWSKKDAIGELVKTKHFDLKSMDELRKQCEEIQQDLCPKGDEVLARSYDIKDMFAQLSHKSVLEAVDWVIMWHERRGMRGLRVSQRGKLCAMVKRVRKEEGIVILLFDDIRREVAFELSRSYVRCMFSLLMQEFEIPMGRNSSPALACLVCIRDESAFLERMTGLGAVARGIRMIDDVEVLVGFMMSGRDTIERVVMALDEFKNCYDGYLKLVQKDDGGNVFDFLGARIFVEFRLKRIDVHPKAKNQQCLLEKGKLRIQSMQDFTSFTRKASKNATVYVLLIRMNRISSSDKAMKLRLQL</sequence>
<name>A0A388L2A1_CHABU</name>
<proteinExistence type="predicted"/>
<protein>
    <submittedName>
        <fullName evidence="2">Uncharacterized protein</fullName>
    </submittedName>
</protein>
<dbReference type="EMBL" id="BFEA01000244">
    <property type="protein sequence ID" value="GBG76429.1"/>
    <property type="molecule type" value="Genomic_DNA"/>
</dbReference>
<comment type="caution">
    <text evidence="2">The sequence shown here is derived from an EMBL/GenBank/DDBJ whole genome shotgun (WGS) entry which is preliminary data.</text>
</comment>
<feature type="region of interest" description="Disordered" evidence="1">
    <location>
        <begin position="1"/>
        <end position="24"/>
    </location>
</feature>
<evidence type="ECO:0000256" key="1">
    <source>
        <dbReference type="SAM" id="MobiDB-lite"/>
    </source>
</evidence>
<gene>
    <name evidence="2" type="ORF">CBR_g22177</name>
</gene>
<keyword evidence="3" id="KW-1185">Reference proteome</keyword>
<organism evidence="2 3">
    <name type="scientific">Chara braunii</name>
    <name type="common">Braun's stonewort</name>
    <dbReference type="NCBI Taxonomy" id="69332"/>
    <lineage>
        <taxon>Eukaryota</taxon>
        <taxon>Viridiplantae</taxon>
        <taxon>Streptophyta</taxon>
        <taxon>Charophyceae</taxon>
        <taxon>Charales</taxon>
        <taxon>Characeae</taxon>
        <taxon>Chara</taxon>
    </lineage>
</organism>
<dbReference type="Proteomes" id="UP000265515">
    <property type="component" value="Unassembled WGS sequence"/>
</dbReference>
<evidence type="ECO:0000313" key="3">
    <source>
        <dbReference type="Proteomes" id="UP000265515"/>
    </source>
</evidence>
<dbReference type="Gramene" id="GBG76429">
    <property type="protein sequence ID" value="GBG76429"/>
    <property type="gene ID" value="CBR_g22177"/>
</dbReference>
<dbReference type="STRING" id="69332.A0A388L2A1"/>
<dbReference type="AlphaFoldDB" id="A0A388L2A1"/>
<reference evidence="2 3" key="1">
    <citation type="journal article" date="2018" name="Cell">
        <title>The Chara Genome: Secondary Complexity and Implications for Plant Terrestrialization.</title>
        <authorList>
            <person name="Nishiyama T."/>
            <person name="Sakayama H."/>
            <person name="Vries J.D."/>
            <person name="Buschmann H."/>
            <person name="Saint-Marcoux D."/>
            <person name="Ullrich K.K."/>
            <person name="Haas F.B."/>
            <person name="Vanderstraeten L."/>
            <person name="Becker D."/>
            <person name="Lang D."/>
            <person name="Vosolsobe S."/>
            <person name="Rombauts S."/>
            <person name="Wilhelmsson P.K.I."/>
            <person name="Janitza P."/>
            <person name="Kern R."/>
            <person name="Heyl A."/>
            <person name="Rumpler F."/>
            <person name="Villalobos L.I.A.C."/>
            <person name="Clay J.M."/>
            <person name="Skokan R."/>
            <person name="Toyoda A."/>
            <person name="Suzuki Y."/>
            <person name="Kagoshima H."/>
            <person name="Schijlen E."/>
            <person name="Tajeshwar N."/>
            <person name="Catarino B."/>
            <person name="Hetherington A.J."/>
            <person name="Saltykova A."/>
            <person name="Bonnot C."/>
            <person name="Breuninger H."/>
            <person name="Symeonidi A."/>
            <person name="Radhakrishnan G.V."/>
            <person name="Van Nieuwerburgh F."/>
            <person name="Deforce D."/>
            <person name="Chang C."/>
            <person name="Karol K.G."/>
            <person name="Hedrich R."/>
            <person name="Ulvskov P."/>
            <person name="Glockner G."/>
            <person name="Delwiche C.F."/>
            <person name="Petrasek J."/>
            <person name="Van de Peer Y."/>
            <person name="Friml J."/>
            <person name="Beilby M."/>
            <person name="Dolan L."/>
            <person name="Kohara Y."/>
            <person name="Sugano S."/>
            <person name="Fujiyama A."/>
            <person name="Delaux P.-M."/>
            <person name="Quint M."/>
            <person name="TheiBen G."/>
            <person name="Hagemann M."/>
            <person name="Harholt J."/>
            <person name="Dunand C."/>
            <person name="Zachgo S."/>
            <person name="Langdale J."/>
            <person name="Maumus F."/>
            <person name="Straeten D.V.D."/>
            <person name="Gould S.B."/>
            <person name="Rensing S.A."/>
        </authorList>
    </citation>
    <scope>NUCLEOTIDE SEQUENCE [LARGE SCALE GENOMIC DNA]</scope>
    <source>
        <strain evidence="2 3">S276</strain>
    </source>
</reference>
<accession>A0A388L2A1</accession>
<evidence type="ECO:0000313" key="2">
    <source>
        <dbReference type="EMBL" id="GBG76429.1"/>
    </source>
</evidence>